<keyword evidence="3" id="KW-1185">Reference proteome</keyword>
<accession>A0ABP0RZM4</accession>
<gene>
    <name evidence="2" type="ORF">CCMP2556_LOCUS49388</name>
</gene>
<evidence type="ECO:0000313" key="2">
    <source>
        <dbReference type="EMBL" id="CAK9105550.1"/>
    </source>
</evidence>
<sequence length="213" mass="22715">VKLNPRTELFLNALREVQVPSVIPGILEKAAADAEAEDLASDQEWLDHIEGKGEKLKEHDQTDRTAPPQQLPSLPKDDDDAGSQQRRQEWAASAAVRYQDMFFKKDAPAPAAPAPASPAAADADADAAAVESKPEAAAEAEMTPLNNPTPTETMETAETKSQEKHQDEEPKDHATQAADVSEFSEQPEPGSAAGSAVVKTDVEQAAAEAAKKE</sequence>
<protein>
    <submittedName>
        <fullName evidence="2">Uncharacterized protein</fullName>
    </submittedName>
</protein>
<evidence type="ECO:0000256" key="1">
    <source>
        <dbReference type="SAM" id="MobiDB-lite"/>
    </source>
</evidence>
<name>A0ABP0RZM4_9DINO</name>
<dbReference type="Proteomes" id="UP001642484">
    <property type="component" value="Unassembled WGS sequence"/>
</dbReference>
<reference evidence="2 3" key="1">
    <citation type="submission" date="2024-02" db="EMBL/GenBank/DDBJ databases">
        <authorList>
            <person name="Chen Y."/>
            <person name="Shah S."/>
            <person name="Dougan E. K."/>
            <person name="Thang M."/>
            <person name="Chan C."/>
        </authorList>
    </citation>
    <scope>NUCLEOTIDE SEQUENCE [LARGE SCALE GENOMIC DNA]</scope>
</reference>
<feature type="compositionally biased region" description="Basic and acidic residues" evidence="1">
    <location>
        <begin position="157"/>
        <end position="174"/>
    </location>
</feature>
<feature type="non-terminal residue" evidence="2">
    <location>
        <position position="213"/>
    </location>
</feature>
<feature type="region of interest" description="Disordered" evidence="1">
    <location>
        <begin position="38"/>
        <end position="93"/>
    </location>
</feature>
<comment type="caution">
    <text evidence="2">The sequence shown here is derived from an EMBL/GenBank/DDBJ whole genome shotgun (WGS) entry which is preliminary data.</text>
</comment>
<proteinExistence type="predicted"/>
<feature type="compositionally biased region" description="Low complexity" evidence="1">
    <location>
        <begin position="117"/>
        <end position="156"/>
    </location>
</feature>
<evidence type="ECO:0000313" key="3">
    <source>
        <dbReference type="Proteomes" id="UP001642484"/>
    </source>
</evidence>
<organism evidence="2 3">
    <name type="scientific">Durusdinium trenchii</name>
    <dbReference type="NCBI Taxonomy" id="1381693"/>
    <lineage>
        <taxon>Eukaryota</taxon>
        <taxon>Sar</taxon>
        <taxon>Alveolata</taxon>
        <taxon>Dinophyceae</taxon>
        <taxon>Suessiales</taxon>
        <taxon>Symbiodiniaceae</taxon>
        <taxon>Durusdinium</taxon>
    </lineage>
</organism>
<feature type="compositionally biased region" description="Basic and acidic residues" evidence="1">
    <location>
        <begin position="45"/>
        <end position="63"/>
    </location>
</feature>
<feature type="non-terminal residue" evidence="2">
    <location>
        <position position="1"/>
    </location>
</feature>
<feature type="region of interest" description="Disordered" evidence="1">
    <location>
        <begin position="107"/>
        <end position="213"/>
    </location>
</feature>
<dbReference type="EMBL" id="CAXAMN010026758">
    <property type="protein sequence ID" value="CAK9105550.1"/>
    <property type="molecule type" value="Genomic_DNA"/>
</dbReference>